<dbReference type="EMBL" id="JAVDPW010000003">
    <property type="protein sequence ID" value="MDR6289566.1"/>
    <property type="molecule type" value="Genomic_DNA"/>
</dbReference>
<dbReference type="PROSITE" id="PS51257">
    <property type="entry name" value="PROKAR_LIPOPROTEIN"/>
    <property type="match status" value="1"/>
</dbReference>
<dbReference type="CDD" id="cd20750">
    <property type="entry name" value="cyt_c_I"/>
    <property type="match status" value="1"/>
</dbReference>
<keyword evidence="1" id="KW-0732">Signal</keyword>
<evidence type="ECO:0000313" key="3">
    <source>
        <dbReference type="EMBL" id="MDR6289566.1"/>
    </source>
</evidence>
<keyword evidence="4" id="KW-1185">Reference proteome</keyword>
<comment type="caution">
    <text evidence="3">The sequence shown here is derived from an EMBL/GenBank/DDBJ whole genome shotgun (WGS) entry which is preliminary data.</text>
</comment>
<dbReference type="Gene3D" id="3.50.70.20">
    <property type="entry name" value="Cytochrome P460"/>
    <property type="match status" value="1"/>
</dbReference>
<sequence length="189" mass="20005">MRIARGATALLLLGLACGAVAVVAAEAEGPQAGAVVDAAGNLHVPADYRASYEFMGTWAVAADEEGQGAKELHGVYASPGSTAAYRRDGHFPDGAVLVKEVYSAASGEMTTGTVSRANKLLGWFVMIKDSKGSFPGNKLWGDGWGWSWFDVASPLKTTSTDYTADCQSCHIPAQPTDWIYVDGYPLLRK</sequence>
<organism evidence="3 4">
    <name type="scientific">Inquilinus ginsengisoli</name>
    <dbReference type="NCBI Taxonomy" id="363840"/>
    <lineage>
        <taxon>Bacteria</taxon>
        <taxon>Pseudomonadati</taxon>
        <taxon>Pseudomonadota</taxon>
        <taxon>Alphaproteobacteria</taxon>
        <taxon>Rhodospirillales</taxon>
        <taxon>Rhodospirillaceae</taxon>
        <taxon>Inquilinus</taxon>
    </lineage>
</organism>
<evidence type="ECO:0000256" key="1">
    <source>
        <dbReference type="SAM" id="SignalP"/>
    </source>
</evidence>
<dbReference type="InterPro" id="IPR038142">
    <property type="entry name" value="Cytochrome_P460_sp"/>
</dbReference>
<dbReference type="Pfam" id="PF16694">
    <property type="entry name" value="Cytochrome_P460"/>
    <property type="match status" value="1"/>
</dbReference>
<feature type="domain" description="Cytochrome P460" evidence="2">
    <location>
        <begin position="45"/>
        <end position="180"/>
    </location>
</feature>
<reference evidence="3 4" key="1">
    <citation type="submission" date="2023-07" db="EMBL/GenBank/DDBJ databases">
        <title>Sorghum-associated microbial communities from plants grown in Nebraska, USA.</title>
        <authorList>
            <person name="Schachtman D."/>
        </authorList>
    </citation>
    <scope>NUCLEOTIDE SEQUENCE [LARGE SCALE GENOMIC DNA]</scope>
    <source>
        <strain evidence="3 4">584</strain>
    </source>
</reference>
<protein>
    <recommendedName>
        <fullName evidence="2">Cytochrome P460 domain-containing protein</fullName>
    </recommendedName>
</protein>
<dbReference type="Proteomes" id="UP001262410">
    <property type="component" value="Unassembled WGS sequence"/>
</dbReference>
<name>A0ABU1JLR9_9PROT</name>
<proteinExistence type="predicted"/>
<accession>A0ABU1JLR9</accession>
<evidence type="ECO:0000313" key="4">
    <source>
        <dbReference type="Proteomes" id="UP001262410"/>
    </source>
</evidence>
<dbReference type="RefSeq" id="WP_309793848.1">
    <property type="nucleotide sequence ID" value="NZ_JAVDPW010000003.1"/>
</dbReference>
<dbReference type="InterPro" id="IPR032033">
    <property type="entry name" value="Cytochrome_P460"/>
</dbReference>
<feature type="signal peptide" evidence="1">
    <location>
        <begin position="1"/>
        <end position="21"/>
    </location>
</feature>
<evidence type="ECO:0000259" key="2">
    <source>
        <dbReference type="Pfam" id="PF16694"/>
    </source>
</evidence>
<gene>
    <name evidence="3" type="ORF">E9232_002081</name>
</gene>
<feature type="chain" id="PRO_5047218593" description="Cytochrome P460 domain-containing protein" evidence="1">
    <location>
        <begin position="22"/>
        <end position="189"/>
    </location>
</feature>